<protein>
    <submittedName>
        <fullName evidence="5">GntR family transcriptional regulator</fullName>
    </submittedName>
</protein>
<dbReference type="RefSeq" id="WP_065543518.1">
    <property type="nucleotide sequence ID" value="NZ_CP015405.2"/>
</dbReference>
<name>A0A1C7ICH8_9FIRM</name>
<dbReference type="Proteomes" id="UP000092574">
    <property type="component" value="Chromosome"/>
</dbReference>
<evidence type="ECO:0000256" key="1">
    <source>
        <dbReference type="ARBA" id="ARBA00023015"/>
    </source>
</evidence>
<dbReference type="OrthoDB" id="1972820at2"/>
<dbReference type="STRING" id="1796616.A4V09_17555"/>
<keyword evidence="3" id="KW-0804">Transcription</keyword>
<evidence type="ECO:0000256" key="2">
    <source>
        <dbReference type="ARBA" id="ARBA00023125"/>
    </source>
</evidence>
<dbReference type="Gene3D" id="1.20.120.530">
    <property type="entry name" value="GntR ligand-binding domain-like"/>
    <property type="match status" value="1"/>
</dbReference>
<dbReference type="InterPro" id="IPR036388">
    <property type="entry name" value="WH-like_DNA-bd_sf"/>
</dbReference>
<keyword evidence="6" id="KW-1185">Reference proteome</keyword>
<dbReference type="InterPro" id="IPR036390">
    <property type="entry name" value="WH_DNA-bd_sf"/>
</dbReference>
<dbReference type="InterPro" id="IPR011711">
    <property type="entry name" value="GntR_C"/>
</dbReference>
<evidence type="ECO:0000313" key="5">
    <source>
        <dbReference type="EMBL" id="ANU77390.1"/>
    </source>
</evidence>
<dbReference type="InterPro" id="IPR000524">
    <property type="entry name" value="Tscrpt_reg_HTH_GntR"/>
</dbReference>
<dbReference type="InterPro" id="IPR008920">
    <property type="entry name" value="TF_FadR/GntR_C"/>
</dbReference>
<dbReference type="GO" id="GO:0003700">
    <property type="term" value="F:DNA-binding transcription factor activity"/>
    <property type="evidence" value="ECO:0007669"/>
    <property type="project" value="InterPro"/>
</dbReference>
<gene>
    <name evidence="5" type="ORF">A4V09_17555</name>
</gene>
<dbReference type="SMART" id="SM00345">
    <property type="entry name" value="HTH_GNTR"/>
    <property type="match status" value="1"/>
</dbReference>
<dbReference type="Gene3D" id="1.10.10.10">
    <property type="entry name" value="Winged helix-like DNA-binding domain superfamily/Winged helix DNA-binding domain"/>
    <property type="match status" value="1"/>
</dbReference>
<evidence type="ECO:0000256" key="3">
    <source>
        <dbReference type="ARBA" id="ARBA00023163"/>
    </source>
</evidence>
<dbReference type="PANTHER" id="PTHR43537">
    <property type="entry name" value="TRANSCRIPTIONAL REGULATOR, GNTR FAMILY"/>
    <property type="match status" value="1"/>
</dbReference>
<reference evidence="5" key="1">
    <citation type="submission" date="2017-04" db="EMBL/GenBank/DDBJ databases">
        <title>Complete Genome Sequences of Twelve Strains of a Stable Defined Moderately Diverse Mouse Microbiota 2 (sDMDMm2).</title>
        <authorList>
            <person name="Uchimura Y."/>
            <person name="Wyss M."/>
            <person name="Brugiroux S."/>
            <person name="Limenitakis J.P."/>
            <person name="Stecher B."/>
            <person name="McCoy K.D."/>
            <person name="Macpherson A.J."/>
        </authorList>
    </citation>
    <scope>NUCLEOTIDE SEQUENCE</scope>
    <source>
        <strain evidence="5">YL58</strain>
    </source>
</reference>
<dbReference type="PANTHER" id="PTHR43537:SF5">
    <property type="entry name" value="UXU OPERON TRANSCRIPTIONAL REGULATOR"/>
    <property type="match status" value="1"/>
</dbReference>
<dbReference type="PROSITE" id="PS50949">
    <property type="entry name" value="HTH_GNTR"/>
    <property type="match status" value="1"/>
</dbReference>
<dbReference type="EMBL" id="CP015405">
    <property type="protein sequence ID" value="ANU77390.1"/>
    <property type="molecule type" value="Genomic_DNA"/>
</dbReference>
<dbReference type="CDD" id="cd07377">
    <property type="entry name" value="WHTH_GntR"/>
    <property type="match status" value="1"/>
</dbReference>
<proteinExistence type="predicted"/>
<dbReference type="Pfam" id="PF07729">
    <property type="entry name" value="FCD"/>
    <property type="match status" value="1"/>
</dbReference>
<dbReference type="KEGG" id="byl:A4V09_17555"/>
<dbReference type="SMART" id="SM00895">
    <property type="entry name" value="FCD"/>
    <property type="match status" value="1"/>
</dbReference>
<dbReference type="Pfam" id="PF00392">
    <property type="entry name" value="GntR"/>
    <property type="match status" value="1"/>
</dbReference>
<evidence type="ECO:0000259" key="4">
    <source>
        <dbReference type="PROSITE" id="PS50949"/>
    </source>
</evidence>
<keyword evidence="1" id="KW-0805">Transcription regulation</keyword>
<evidence type="ECO:0000313" key="6">
    <source>
        <dbReference type="Proteomes" id="UP000092574"/>
    </source>
</evidence>
<dbReference type="SUPFAM" id="SSF46785">
    <property type="entry name" value="Winged helix' DNA-binding domain"/>
    <property type="match status" value="1"/>
</dbReference>
<dbReference type="GO" id="GO:0003677">
    <property type="term" value="F:DNA binding"/>
    <property type="evidence" value="ECO:0007669"/>
    <property type="project" value="UniProtKB-KW"/>
</dbReference>
<organism evidence="5 6">
    <name type="scientific">Blautia pseudococcoides</name>
    <dbReference type="NCBI Taxonomy" id="1796616"/>
    <lineage>
        <taxon>Bacteria</taxon>
        <taxon>Bacillati</taxon>
        <taxon>Bacillota</taxon>
        <taxon>Clostridia</taxon>
        <taxon>Lachnospirales</taxon>
        <taxon>Lachnospiraceae</taxon>
        <taxon>Blautia</taxon>
    </lineage>
</organism>
<feature type="domain" description="HTH gntR-type" evidence="4">
    <location>
        <begin position="13"/>
        <end position="81"/>
    </location>
</feature>
<dbReference type="AlphaFoldDB" id="A0A1C7ICH8"/>
<dbReference type="SUPFAM" id="SSF48008">
    <property type="entry name" value="GntR ligand-binding domain-like"/>
    <property type="match status" value="1"/>
</dbReference>
<keyword evidence="2" id="KW-0238">DNA-binding</keyword>
<dbReference type="PRINTS" id="PR00035">
    <property type="entry name" value="HTHGNTR"/>
</dbReference>
<accession>A0A1C7ICH8</accession>
<sequence>MQNISYLKKVNSESVVQQVINALTEAMLNRELRPGDKIPTEAELAESMGVGRNSIREAIKILVYLGVLEIRRAEGTFVCEGFSESMIDPMIYGIILDKEDSYENLMELRELIEVGVMQLAMQKIQEDDLYILKEKLNRMEKEINKGPENVENAFWADNEFHNTISDMGKNPLVNKINQVVRVLTHSMRLKTVETMIKTGRGWELFEAHQKIYEMMANKVTDNLNSAVRKTYFSDIPFTGAEE</sequence>